<dbReference type="EMBL" id="JARGDH010000006">
    <property type="protein sequence ID" value="KAL0265999.1"/>
    <property type="molecule type" value="Genomic_DNA"/>
</dbReference>
<comment type="caution">
    <text evidence="2">The sequence shown here is derived from an EMBL/GenBank/DDBJ whole genome shotgun (WGS) entry which is preliminary data.</text>
</comment>
<keyword evidence="1" id="KW-1133">Transmembrane helix</keyword>
<dbReference type="AlphaFoldDB" id="A0AAW2H8I7"/>
<gene>
    <name evidence="2" type="ORF">PYX00_011716</name>
</gene>
<feature type="transmembrane region" description="Helical" evidence="1">
    <location>
        <begin position="164"/>
        <end position="183"/>
    </location>
</feature>
<evidence type="ECO:0000313" key="2">
    <source>
        <dbReference type="EMBL" id="KAL0265999.1"/>
    </source>
</evidence>
<protein>
    <submittedName>
        <fullName evidence="2">Uncharacterized protein</fullName>
    </submittedName>
</protein>
<organism evidence="2">
    <name type="scientific">Menopon gallinae</name>
    <name type="common">poultry shaft louse</name>
    <dbReference type="NCBI Taxonomy" id="328185"/>
    <lineage>
        <taxon>Eukaryota</taxon>
        <taxon>Metazoa</taxon>
        <taxon>Ecdysozoa</taxon>
        <taxon>Arthropoda</taxon>
        <taxon>Hexapoda</taxon>
        <taxon>Insecta</taxon>
        <taxon>Pterygota</taxon>
        <taxon>Neoptera</taxon>
        <taxon>Paraneoptera</taxon>
        <taxon>Psocodea</taxon>
        <taxon>Troctomorpha</taxon>
        <taxon>Phthiraptera</taxon>
        <taxon>Amblycera</taxon>
        <taxon>Menoponidae</taxon>
        <taxon>Menopon</taxon>
    </lineage>
</organism>
<feature type="transmembrane region" description="Helical" evidence="1">
    <location>
        <begin position="131"/>
        <end position="152"/>
    </location>
</feature>
<sequence length="192" mass="22348">MHSAYVEFDMKIMGQRTTFRIFETRTHLFLYISQDTPDSKYFNKMLEKSVFKKVASSRKRRLVFCRLKGLEYLKSVSHVVLDVLEGRSVDRAAGGTMKAPPIEASRRVFVYASFFLACVRLLGVTKISPGMYTLVALSYMVEVCWFAVALYFRCFSVHRVSFEIAIALFSLSWMIFLYPYYLIKTEDRRKSA</sequence>
<name>A0AAW2H8I7_9NEOP</name>
<keyword evidence="1" id="KW-0812">Transmembrane</keyword>
<keyword evidence="1" id="KW-0472">Membrane</keyword>
<accession>A0AAW2H8I7</accession>
<evidence type="ECO:0000256" key="1">
    <source>
        <dbReference type="SAM" id="Phobius"/>
    </source>
</evidence>
<proteinExistence type="predicted"/>
<feature type="transmembrane region" description="Helical" evidence="1">
    <location>
        <begin position="108"/>
        <end position="125"/>
    </location>
</feature>
<reference evidence="2" key="1">
    <citation type="journal article" date="2024" name="Gigascience">
        <title>Chromosome-level genome of the poultry shaft louse Menopon gallinae provides insight into the host-switching and adaptive evolution of parasitic lice.</title>
        <authorList>
            <person name="Xu Y."/>
            <person name="Ma L."/>
            <person name="Liu S."/>
            <person name="Liang Y."/>
            <person name="Liu Q."/>
            <person name="He Z."/>
            <person name="Tian L."/>
            <person name="Duan Y."/>
            <person name="Cai W."/>
            <person name="Li H."/>
            <person name="Song F."/>
        </authorList>
    </citation>
    <scope>NUCLEOTIDE SEQUENCE</scope>
    <source>
        <strain evidence="2">Cailab_2023a</strain>
    </source>
</reference>